<dbReference type="InterPro" id="IPR028271">
    <property type="entry name" value="RAMAC"/>
</dbReference>
<proteinExistence type="inferred from homology"/>
<evidence type="ECO:0000313" key="6">
    <source>
        <dbReference type="Proteomes" id="UP001187415"/>
    </source>
</evidence>
<comment type="caution">
    <text evidence="5">The sequence shown here is derived from an EMBL/GenBank/DDBJ whole genome shotgun (WGS) entry which is preliminary data.</text>
</comment>
<dbReference type="PANTHER" id="PTHR48168">
    <property type="entry name" value="RNA GUANINE-7 METHYLTRANSFERASE-ACTIVATING SUBUNIT-LIKE (PSEUDOGENE)-RELATED"/>
    <property type="match status" value="1"/>
</dbReference>
<accession>A0AA88N8Y0</accession>
<sequence length="129" mass="15212">MTDSTEKLQSYEEMFAHRFTAEDSEYQEYLKRPADPPPIVEDWTGRGGGNQRGRDNRYQDRHGHRGRGWGGSHRWEGERGWRGDQRGQQHWHDGDRYRHGGHGSGYQSGHQSSSQGYNSNHRRPHYDRY</sequence>
<feature type="region of interest" description="Disordered" evidence="4">
    <location>
        <begin position="28"/>
        <end position="129"/>
    </location>
</feature>
<dbReference type="EMBL" id="JAUPFM010000004">
    <property type="protein sequence ID" value="KAK2853812.1"/>
    <property type="molecule type" value="Genomic_DNA"/>
</dbReference>
<dbReference type="GO" id="GO:0003723">
    <property type="term" value="F:RNA binding"/>
    <property type="evidence" value="ECO:0007669"/>
    <property type="project" value="InterPro"/>
</dbReference>
<evidence type="ECO:0008006" key="7">
    <source>
        <dbReference type="Google" id="ProtNLM"/>
    </source>
</evidence>
<dbReference type="GO" id="GO:0031533">
    <property type="term" value="C:mRNA capping enzyme complex"/>
    <property type="evidence" value="ECO:0007669"/>
    <property type="project" value="InterPro"/>
</dbReference>
<dbReference type="Proteomes" id="UP001187415">
    <property type="component" value="Unassembled WGS sequence"/>
</dbReference>
<name>A0AA88N8Y0_CHASR</name>
<keyword evidence="2" id="KW-0539">Nucleus</keyword>
<feature type="compositionally biased region" description="Basic and acidic residues" evidence="4">
    <location>
        <begin position="52"/>
        <end position="61"/>
    </location>
</feature>
<feature type="compositionally biased region" description="Basic residues" evidence="4">
    <location>
        <begin position="120"/>
        <end position="129"/>
    </location>
</feature>
<gene>
    <name evidence="5" type="ORF">Q5P01_006473</name>
</gene>
<feature type="compositionally biased region" description="Low complexity" evidence="4">
    <location>
        <begin position="105"/>
        <end position="119"/>
    </location>
</feature>
<protein>
    <recommendedName>
        <fullName evidence="7">RNA guanine-7 methyltransferase activating subunit</fullName>
    </recommendedName>
</protein>
<organism evidence="5 6">
    <name type="scientific">Channa striata</name>
    <name type="common">Snakehead murrel</name>
    <name type="synonym">Ophicephalus striatus</name>
    <dbReference type="NCBI Taxonomy" id="64152"/>
    <lineage>
        <taxon>Eukaryota</taxon>
        <taxon>Metazoa</taxon>
        <taxon>Chordata</taxon>
        <taxon>Craniata</taxon>
        <taxon>Vertebrata</taxon>
        <taxon>Euteleostomi</taxon>
        <taxon>Actinopterygii</taxon>
        <taxon>Neopterygii</taxon>
        <taxon>Teleostei</taxon>
        <taxon>Neoteleostei</taxon>
        <taxon>Acanthomorphata</taxon>
        <taxon>Anabantaria</taxon>
        <taxon>Anabantiformes</taxon>
        <taxon>Channoidei</taxon>
        <taxon>Channidae</taxon>
        <taxon>Channa</taxon>
    </lineage>
</organism>
<evidence type="ECO:0000256" key="2">
    <source>
        <dbReference type="ARBA" id="ARBA00023242"/>
    </source>
</evidence>
<feature type="compositionally biased region" description="Basic and acidic residues" evidence="4">
    <location>
        <begin position="73"/>
        <end position="98"/>
    </location>
</feature>
<evidence type="ECO:0000256" key="3">
    <source>
        <dbReference type="ARBA" id="ARBA00034716"/>
    </source>
</evidence>
<dbReference type="GO" id="GO:0106005">
    <property type="term" value="P:RNA 5'-cap (guanine-N7)-methylation"/>
    <property type="evidence" value="ECO:0007669"/>
    <property type="project" value="InterPro"/>
</dbReference>
<evidence type="ECO:0000256" key="4">
    <source>
        <dbReference type="SAM" id="MobiDB-lite"/>
    </source>
</evidence>
<comment type="subcellular location">
    <subcellularLocation>
        <location evidence="1">Nucleus</location>
    </subcellularLocation>
</comment>
<dbReference type="AlphaFoldDB" id="A0AA88N8Y0"/>
<dbReference type="PANTHER" id="PTHR48168:SF1">
    <property type="entry name" value="RNA GUANINE-N7 METHYLTRANSFERASE ACTIVATING SUBUNIT-RELATED"/>
    <property type="match status" value="1"/>
</dbReference>
<keyword evidence="6" id="KW-1185">Reference proteome</keyword>
<evidence type="ECO:0000313" key="5">
    <source>
        <dbReference type="EMBL" id="KAK2853812.1"/>
    </source>
</evidence>
<dbReference type="Pfam" id="PF15320">
    <property type="entry name" value="RAM"/>
    <property type="match status" value="1"/>
</dbReference>
<evidence type="ECO:0000256" key="1">
    <source>
        <dbReference type="ARBA" id="ARBA00004123"/>
    </source>
</evidence>
<comment type="similarity">
    <text evidence="3">Belongs to the RAM family.</text>
</comment>
<reference evidence="5" key="1">
    <citation type="submission" date="2023-07" db="EMBL/GenBank/DDBJ databases">
        <title>Chromosome-level Genome Assembly of Striped Snakehead (Channa striata).</title>
        <authorList>
            <person name="Liu H."/>
        </authorList>
    </citation>
    <scope>NUCLEOTIDE SEQUENCE</scope>
    <source>
        <strain evidence="5">Gz</strain>
        <tissue evidence="5">Muscle</tissue>
    </source>
</reference>